<evidence type="ECO:0000313" key="1">
    <source>
        <dbReference type="EMBL" id="OXY87552.1"/>
    </source>
</evidence>
<proteinExistence type="predicted"/>
<comment type="caution">
    <text evidence="1">The sequence shown here is derived from an EMBL/GenBank/DDBJ whole genome shotgun (WGS) entry which is preliminary data.</text>
</comment>
<dbReference type="OrthoDB" id="4547174at2"/>
<dbReference type="Proteomes" id="UP000215483">
    <property type="component" value="Unassembled WGS sequence"/>
</dbReference>
<accession>A0A233RVX9</accession>
<sequence length="135" mass="14849">MRNERRLRRLAVGETVWYWTVRQRVGPTHGDCRVTLSFFTGGTDKGVGRRLSLVFAPCALGIVSNTYFESGTVVRLPDRSHLNLYEPGAARRLLDAAAPALDAQPAVRNVVVDGWPYFAEVVDRADQPACAHGPA</sequence>
<evidence type="ECO:0000313" key="2">
    <source>
        <dbReference type="Proteomes" id="UP000215483"/>
    </source>
</evidence>
<protein>
    <submittedName>
        <fullName evidence="1">Uncharacterized protein</fullName>
    </submittedName>
</protein>
<gene>
    <name evidence="1" type="ORF">BEK98_43605</name>
</gene>
<dbReference type="RefSeq" id="WP_094222561.1">
    <property type="nucleotide sequence ID" value="NZ_MCGQ01000069.1"/>
</dbReference>
<dbReference type="EMBL" id="MCGQ01000069">
    <property type="protein sequence ID" value="OXY87552.1"/>
    <property type="molecule type" value="Genomic_DNA"/>
</dbReference>
<keyword evidence="2" id="KW-1185">Reference proteome</keyword>
<reference evidence="1 2" key="1">
    <citation type="submission" date="2016-07" db="EMBL/GenBank/DDBJ databases">
        <title>Draft genome of Streptomyces diastatochromogenes.</title>
        <authorList>
            <person name="Podduturi R."/>
            <person name="Lukassen M.B."/>
            <person name="Clausen N."/>
            <person name="Nielsen J.L."/>
            <person name="Jorgensen N.O."/>
        </authorList>
    </citation>
    <scope>NUCLEOTIDE SEQUENCE [LARGE SCALE GENOMIC DNA]</scope>
    <source>
        <strain evidence="1 2">DSM 40608</strain>
    </source>
</reference>
<name>A0A233RVX9_STRDA</name>
<dbReference type="AlphaFoldDB" id="A0A233RVX9"/>
<organism evidence="1 2">
    <name type="scientific">Streptomyces diastatochromogenes</name>
    <dbReference type="NCBI Taxonomy" id="42236"/>
    <lineage>
        <taxon>Bacteria</taxon>
        <taxon>Bacillati</taxon>
        <taxon>Actinomycetota</taxon>
        <taxon>Actinomycetes</taxon>
        <taxon>Kitasatosporales</taxon>
        <taxon>Streptomycetaceae</taxon>
        <taxon>Streptomyces</taxon>
    </lineage>
</organism>